<evidence type="ECO:0000256" key="1">
    <source>
        <dbReference type="SAM" id="MobiDB-lite"/>
    </source>
</evidence>
<keyword evidence="3" id="KW-1185">Reference proteome</keyword>
<dbReference type="EMBL" id="JAVFWL010000002">
    <property type="protein sequence ID" value="KAK6735318.1"/>
    <property type="molecule type" value="Genomic_DNA"/>
</dbReference>
<proteinExistence type="predicted"/>
<evidence type="ECO:0000313" key="2">
    <source>
        <dbReference type="EMBL" id="KAK6735318.1"/>
    </source>
</evidence>
<evidence type="ECO:0000313" key="3">
    <source>
        <dbReference type="Proteomes" id="UP001303046"/>
    </source>
</evidence>
<organism evidence="2 3">
    <name type="scientific">Necator americanus</name>
    <name type="common">Human hookworm</name>
    <dbReference type="NCBI Taxonomy" id="51031"/>
    <lineage>
        <taxon>Eukaryota</taxon>
        <taxon>Metazoa</taxon>
        <taxon>Ecdysozoa</taxon>
        <taxon>Nematoda</taxon>
        <taxon>Chromadorea</taxon>
        <taxon>Rhabditida</taxon>
        <taxon>Rhabditina</taxon>
        <taxon>Rhabditomorpha</taxon>
        <taxon>Strongyloidea</taxon>
        <taxon>Ancylostomatidae</taxon>
        <taxon>Bunostominae</taxon>
        <taxon>Necator</taxon>
    </lineage>
</organism>
<name>A0ABR1CCW7_NECAM</name>
<protein>
    <recommendedName>
        <fullName evidence="4">Reverse transcriptase domain-containing protein</fullName>
    </recommendedName>
</protein>
<sequence>MLLCLTFIDLKKTFDSVEAEAVMEALDSVTRQCETFSPKTFTGTLEYAMRKLEWDDMGVDVWQLHRADDIVLMTTSITESAKDDVHMPGWVSDASSPLNGTNICERTSYVYLGREINMTNDMTFELDGRRRAAWGAYKSIEDVVKKTKNIRLYAHLYNTTVLLDFTYASETWAFRKQEENAVSIIERAIETVMLGVSRFTQAREGIRSPLLRQRSKIRDAAELAKKSKISAQQEDGRPDGQISSRNPSKKIMMRFVSQAKRETTGRLARDRNKWKNYCR</sequence>
<dbReference type="Proteomes" id="UP001303046">
    <property type="component" value="Unassembled WGS sequence"/>
</dbReference>
<accession>A0ABR1CCW7</accession>
<evidence type="ECO:0008006" key="4">
    <source>
        <dbReference type="Google" id="ProtNLM"/>
    </source>
</evidence>
<reference evidence="2 3" key="1">
    <citation type="submission" date="2023-08" db="EMBL/GenBank/DDBJ databases">
        <title>A Necator americanus chromosomal reference genome.</title>
        <authorList>
            <person name="Ilik V."/>
            <person name="Petrzelkova K.J."/>
            <person name="Pardy F."/>
            <person name="Fuh T."/>
            <person name="Niatou-Singa F.S."/>
            <person name="Gouil Q."/>
            <person name="Baker L."/>
            <person name="Ritchie M.E."/>
            <person name="Jex A.R."/>
            <person name="Gazzola D."/>
            <person name="Li H."/>
            <person name="Toshio Fujiwara R."/>
            <person name="Zhan B."/>
            <person name="Aroian R.V."/>
            <person name="Pafco B."/>
            <person name="Schwarz E.M."/>
        </authorList>
    </citation>
    <scope>NUCLEOTIDE SEQUENCE [LARGE SCALE GENOMIC DNA]</scope>
    <source>
        <strain evidence="2 3">Aroian</strain>
        <tissue evidence="2">Whole animal</tissue>
    </source>
</reference>
<feature type="region of interest" description="Disordered" evidence="1">
    <location>
        <begin position="227"/>
        <end position="248"/>
    </location>
</feature>
<gene>
    <name evidence="2" type="primary">Necator_chrII.g6280</name>
    <name evidence="2" type="ORF">RB195_018487</name>
</gene>
<comment type="caution">
    <text evidence="2">The sequence shown here is derived from an EMBL/GenBank/DDBJ whole genome shotgun (WGS) entry which is preliminary data.</text>
</comment>